<dbReference type="GO" id="GO:0046872">
    <property type="term" value="F:metal ion binding"/>
    <property type="evidence" value="ECO:0007669"/>
    <property type="project" value="InterPro"/>
</dbReference>
<evidence type="ECO:0000259" key="6">
    <source>
        <dbReference type="PROSITE" id="PS50846"/>
    </source>
</evidence>
<reference evidence="8" key="2">
    <citation type="journal article" date="2017" name="Nat. Plants">
        <title>The Aegilops tauschii genome reveals multiple impacts of transposons.</title>
        <authorList>
            <person name="Zhao G."/>
            <person name="Zou C."/>
            <person name="Li K."/>
            <person name="Wang K."/>
            <person name="Li T."/>
            <person name="Gao L."/>
            <person name="Zhang X."/>
            <person name="Wang H."/>
            <person name="Yang Z."/>
            <person name="Liu X."/>
            <person name="Jiang W."/>
            <person name="Mao L."/>
            <person name="Kong X."/>
            <person name="Jiao Y."/>
            <person name="Jia J."/>
        </authorList>
    </citation>
    <scope>NUCLEOTIDE SEQUENCE [LARGE SCALE GENOMIC DNA]</scope>
    <source>
        <strain evidence="8">cv. AL8/78</strain>
    </source>
</reference>
<dbReference type="InterPro" id="IPR036163">
    <property type="entry name" value="HMA_dom_sf"/>
</dbReference>
<dbReference type="GO" id="GO:0022857">
    <property type="term" value="F:transmembrane transporter activity"/>
    <property type="evidence" value="ECO:0007669"/>
    <property type="project" value="TreeGrafter"/>
</dbReference>
<keyword evidence="8" id="KW-1185">Reference proteome</keyword>
<evidence type="ECO:0000313" key="7">
    <source>
        <dbReference type="EnsemblPlants" id="AET7Gv21017000.6"/>
    </source>
</evidence>
<dbReference type="EnsemblPlants" id="AET7Gv21017000.6">
    <property type="protein sequence ID" value="AET7Gv21017000.6"/>
    <property type="gene ID" value="AET7Gv21017000"/>
</dbReference>
<dbReference type="InterPro" id="IPR051014">
    <property type="entry name" value="Cation_Transport_ATPase_IB"/>
</dbReference>
<dbReference type="FunFam" id="3.30.70.100:FF:000022">
    <property type="entry name" value="Putative cadmium/zinc-transporting ATPase 3"/>
    <property type="match status" value="1"/>
</dbReference>
<evidence type="ECO:0000256" key="3">
    <source>
        <dbReference type="ARBA" id="ARBA00022741"/>
    </source>
</evidence>
<protein>
    <recommendedName>
        <fullName evidence="6">HMA domain-containing protein</fullName>
    </recommendedName>
</protein>
<dbReference type="Proteomes" id="UP000015105">
    <property type="component" value="Chromosome 7D"/>
</dbReference>
<reference evidence="7" key="4">
    <citation type="submission" date="2019-03" db="UniProtKB">
        <authorList>
            <consortium name="EnsemblPlants"/>
        </authorList>
    </citation>
    <scope>IDENTIFICATION</scope>
</reference>
<dbReference type="CDD" id="cd00371">
    <property type="entry name" value="HMA"/>
    <property type="match status" value="1"/>
</dbReference>
<dbReference type="PROSITE" id="PS50846">
    <property type="entry name" value="HMA_2"/>
    <property type="match status" value="1"/>
</dbReference>
<name>A0A453SMA0_AEGTS</name>
<reference evidence="7" key="5">
    <citation type="journal article" date="2021" name="G3 (Bethesda)">
        <title>Aegilops tauschii genome assembly Aet v5.0 features greater sequence contiguity and improved annotation.</title>
        <authorList>
            <person name="Wang L."/>
            <person name="Zhu T."/>
            <person name="Rodriguez J.C."/>
            <person name="Deal K.R."/>
            <person name="Dubcovsky J."/>
            <person name="McGuire P.E."/>
            <person name="Lux T."/>
            <person name="Spannagl M."/>
            <person name="Mayer K.F.X."/>
            <person name="Baldrich P."/>
            <person name="Meyers B.C."/>
            <person name="Huo N."/>
            <person name="Gu Y.Q."/>
            <person name="Zhou H."/>
            <person name="Devos K.M."/>
            <person name="Bennetzen J.L."/>
            <person name="Unver T."/>
            <person name="Budak H."/>
            <person name="Gulick P.J."/>
            <person name="Galiba G."/>
            <person name="Kalapos B."/>
            <person name="Nelson D.R."/>
            <person name="Li P."/>
            <person name="You F.M."/>
            <person name="Luo M.C."/>
            <person name="Dvorak J."/>
        </authorList>
    </citation>
    <scope>NUCLEOTIDE SEQUENCE [LARGE SCALE GENOMIC DNA]</scope>
    <source>
        <strain evidence="7">cv. AL8/78</strain>
    </source>
</reference>
<evidence type="ECO:0000256" key="5">
    <source>
        <dbReference type="SAM" id="MobiDB-lite"/>
    </source>
</evidence>
<organism evidence="7 8">
    <name type="scientific">Aegilops tauschii subsp. strangulata</name>
    <name type="common">Goatgrass</name>
    <dbReference type="NCBI Taxonomy" id="200361"/>
    <lineage>
        <taxon>Eukaryota</taxon>
        <taxon>Viridiplantae</taxon>
        <taxon>Streptophyta</taxon>
        <taxon>Embryophyta</taxon>
        <taxon>Tracheophyta</taxon>
        <taxon>Spermatophyta</taxon>
        <taxon>Magnoliopsida</taxon>
        <taxon>Liliopsida</taxon>
        <taxon>Poales</taxon>
        <taxon>Poaceae</taxon>
        <taxon>BOP clade</taxon>
        <taxon>Pooideae</taxon>
        <taxon>Triticodae</taxon>
        <taxon>Triticeae</taxon>
        <taxon>Triticinae</taxon>
        <taxon>Aegilops</taxon>
    </lineage>
</organism>
<feature type="region of interest" description="Disordered" evidence="5">
    <location>
        <begin position="1"/>
        <end position="20"/>
    </location>
</feature>
<sequence length="317" mass="34950">RPNKFSSAPPPKPEPTTIYTSPTPHAKIALLCSPLFLALLPPCRAQAEGWRRQVRRAKKRERKSLATRREGAMADSTSPAAAARLEKSYFDVLGICCPSEVPLVEKLLEPLAGVHKVTVVVPSRTVIVLHDAAAISQAQIVRALNGARLEASVRAYGGAGQSKVSNKWPSPYVLVCGVLLVVSLFEHFWRPLRWFAVAGAAAGLPPIVLRSVAALRRRTMDVNILMLIAGCWGHCSEGLSRGRVHRLPLHHSRMARDQGMRQGHCWHVITNEHGTTKCCSSRDWTSGCYPGCEDQYSNSCQGRGSRADRWCCCRWTE</sequence>
<reference evidence="8" key="1">
    <citation type="journal article" date="2014" name="Science">
        <title>Ancient hybridizations among the ancestral genomes of bread wheat.</title>
        <authorList>
            <consortium name="International Wheat Genome Sequencing Consortium,"/>
            <person name="Marcussen T."/>
            <person name="Sandve S.R."/>
            <person name="Heier L."/>
            <person name="Spannagl M."/>
            <person name="Pfeifer M."/>
            <person name="Jakobsen K.S."/>
            <person name="Wulff B.B."/>
            <person name="Steuernagel B."/>
            <person name="Mayer K.F."/>
            <person name="Olsen O.A."/>
        </authorList>
    </citation>
    <scope>NUCLEOTIDE SEQUENCE [LARGE SCALE GENOMIC DNA]</scope>
    <source>
        <strain evidence="8">cv. AL8/78</strain>
    </source>
</reference>
<dbReference type="PANTHER" id="PTHR48085">
    <property type="entry name" value="CADMIUM/ZINC-TRANSPORTING ATPASE HMA2-RELATED"/>
    <property type="match status" value="1"/>
</dbReference>
<reference evidence="7" key="3">
    <citation type="journal article" date="2017" name="Nature">
        <title>Genome sequence of the progenitor of the wheat D genome Aegilops tauschii.</title>
        <authorList>
            <person name="Luo M.C."/>
            <person name="Gu Y.Q."/>
            <person name="Puiu D."/>
            <person name="Wang H."/>
            <person name="Twardziok S.O."/>
            <person name="Deal K.R."/>
            <person name="Huo N."/>
            <person name="Zhu T."/>
            <person name="Wang L."/>
            <person name="Wang Y."/>
            <person name="McGuire P.E."/>
            <person name="Liu S."/>
            <person name="Long H."/>
            <person name="Ramasamy R.K."/>
            <person name="Rodriguez J.C."/>
            <person name="Van S.L."/>
            <person name="Yuan L."/>
            <person name="Wang Z."/>
            <person name="Xia Z."/>
            <person name="Xiao L."/>
            <person name="Anderson O.D."/>
            <person name="Ouyang S."/>
            <person name="Liang Y."/>
            <person name="Zimin A.V."/>
            <person name="Pertea G."/>
            <person name="Qi P."/>
            <person name="Bennetzen J.L."/>
            <person name="Dai X."/>
            <person name="Dawson M.W."/>
            <person name="Muller H.G."/>
            <person name="Kugler K."/>
            <person name="Rivarola-Duarte L."/>
            <person name="Spannagl M."/>
            <person name="Mayer K.F.X."/>
            <person name="Lu F.H."/>
            <person name="Bevan M.W."/>
            <person name="Leroy P."/>
            <person name="Li P."/>
            <person name="You F.M."/>
            <person name="Sun Q."/>
            <person name="Liu Z."/>
            <person name="Lyons E."/>
            <person name="Wicker T."/>
            <person name="Salzberg S.L."/>
            <person name="Devos K.M."/>
            <person name="Dvorak J."/>
        </authorList>
    </citation>
    <scope>NUCLEOTIDE SEQUENCE [LARGE SCALE GENOMIC DNA]</scope>
    <source>
        <strain evidence="7">cv. AL8/78</strain>
    </source>
</reference>
<feature type="domain" description="HMA" evidence="6">
    <location>
        <begin position="86"/>
        <end position="152"/>
    </location>
</feature>
<proteinExistence type="inferred from homology"/>
<keyword evidence="4" id="KW-0067">ATP-binding</keyword>
<dbReference type="GO" id="GO:0016020">
    <property type="term" value="C:membrane"/>
    <property type="evidence" value="ECO:0007669"/>
    <property type="project" value="UniProtKB-SubCell"/>
</dbReference>
<dbReference type="InterPro" id="IPR006121">
    <property type="entry name" value="HMA_dom"/>
</dbReference>
<evidence type="ECO:0000256" key="4">
    <source>
        <dbReference type="ARBA" id="ARBA00022840"/>
    </source>
</evidence>
<comment type="similarity">
    <text evidence="2">Belongs to the cation transport ATPase (P-type) (TC 3.A.3) family. Type IB subfamily.</text>
</comment>
<comment type="subcellular location">
    <subcellularLocation>
        <location evidence="1">Membrane</location>
        <topology evidence="1">Multi-pass membrane protein</topology>
    </subcellularLocation>
</comment>
<dbReference type="AlphaFoldDB" id="A0A453SMA0"/>
<dbReference type="Gramene" id="AET7Gv21017000.6">
    <property type="protein sequence ID" value="AET7Gv21017000.6"/>
    <property type="gene ID" value="AET7Gv21017000"/>
</dbReference>
<evidence type="ECO:0000256" key="1">
    <source>
        <dbReference type="ARBA" id="ARBA00004141"/>
    </source>
</evidence>
<dbReference type="Gene3D" id="3.30.70.100">
    <property type="match status" value="1"/>
</dbReference>
<evidence type="ECO:0000256" key="2">
    <source>
        <dbReference type="ARBA" id="ARBA00006024"/>
    </source>
</evidence>
<dbReference type="GO" id="GO:0005524">
    <property type="term" value="F:ATP binding"/>
    <property type="evidence" value="ECO:0007669"/>
    <property type="project" value="UniProtKB-KW"/>
</dbReference>
<evidence type="ECO:0000313" key="8">
    <source>
        <dbReference type="Proteomes" id="UP000015105"/>
    </source>
</evidence>
<dbReference type="SUPFAM" id="SSF55008">
    <property type="entry name" value="HMA, heavy metal-associated domain"/>
    <property type="match status" value="1"/>
</dbReference>
<accession>A0A453SMA0</accession>
<dbReference type="PANTHER" id="PTHR48085:SF5">
    <property type="entry name" value="CADMIUM_ZINC-TRANSPORTING ATPASE HMA4-RELATED"/>
    <property type="match status" value="1"/>
</dbReference>
<keyword evidence="3" id="KW-0547">Nucleotide-binding</keyword>